<dbReference type="PROSITE" id="PS00455">
    <property type="entry name" value="AMP_BINDING"/>
    <property type="match status" value="1"/>
</dbReference>
<comment type="similarity">
    <text evidence="1">Belongs to the ATP-dependent AMP-binding enzyme family.</text>
</comment>
<dbReference type="Pfam" id="PF23562">
    <property type="entry name" value="AMP-binding_C_3"/>
    <property type="match status" value="1"/>
</dbReference>
<dbReference type="Gene3D" id="3.40.50.12780">
    <property type="entry name" value="N-terminal domain of ligase-like"/>
    <property type="match status" value="1"/>
</dbReference>
<protein>
    <submittedName>
        <fullName evidence="4">AMP-dependent synthetase and ligase</fullName>
    </submittedName>
</protein>
<dbReference type="GO" id="GO:0031956">
    <property type="term" value="F:medium-chain fatty acid-CoA ligase activity"/>
    <property type="evidence" value="ECO:0007669"/>
    <property type="project" value="TreeGrafter"/>
</dbReference>
<dbReference type="SUPFAM" id="SSF48613">
    <property type="entry name" value="Heme oxygenase-like"/>
    <property type="match status" value="1"/>
</dbReference>
<feature type="domain" description="AMP-dependent synthetase/ligase" evidence="3">
    <location>
        <begin position="10"/>
        <end position="104"/>
    </location>
</feature>
<dbReference type="Pfam" id="PF14518">
    <property type="entry name" value="Haem_oxygenas_2"/>
    <property type="match status" value="1"/>
</dbReference>
<evidence type="ECO:0000313" key="5">
    <source>
        <dbReference type="Proteomes" id="UP000028411"/>
    </source>
</evidence>
<dbReference type="AlphaFoldDB" id="A0A081RCG4"/>
<evidence type="ECO:0000259" key="3">
    <source>
        <dbReference type="Pfam" id="PF00501"/>
    </source>
</evidence>
<dbReference type="SUPFAM" id="SSF56801">
    <property type="entry name" value="Acetyl-CoA synthetase-like"/>
    <property type="match status" value="1"/>
</dbReference>
<evidence type="ECO:0000256" key="2">
    <source>
        <dbReference type="ARBA" id="ARBA00022598"/>
    </source>
</evidence>
<dbReference type="InterPro" id="IPR000873">
    <property type="entry name" value="AMP-dep_synth/lig_dom"/>
</dbReference>
<dbReference type="Gene3D" id="1.20.910.10">
    <property type="entry name" value="Heme oxygenase-like"/>
    <property type="match status" value="1"/>
</dbReference>
<dbReference type="Gene3D" id="3.30.300.30">
    <property type="match status" value="1"/>
</dbReference>
<sequence length="679" mass="71450">MSLLLQAIFARADHDGDRTALDDGSRQLLYRDLPNAVAAMAGTIRDAIPGFGPVAIELDNGIDWVIADLALLSLGRPNIPLPAFFTKEQRAAALANAGAVGSITVAGIILFDHAIAAVPPGAAKISYTSGSTGDPKGICLDDRLMLQTAQAILARLGEDFAGIHFPILPLAVLLENVAGLYATLLAGGRYLVRSAAAIGLANPFAIDDAQLVTAIEASNATSLILVPEYLACIVDRLERTGVRLDQLRLVAVGGSRVPLSLIDRADRAGLPVVQGYGLTECGSVVSLEAFGERDRGTVGHPLDHVAVSLASDGEIVIAGHFHLGTVGDARVDGPILTGDIGAIDGQGRLSIIGRKSSLIITSFGRNVAPEWIEEQLVAQPQIAQAMVYGDGETMLRALIVPSAPDADIAAGVAAANAALPAYAQIGLWQASRPFTPAHATLTPNGRLRRAAILDRLATRPFFERLCAETGPARARLFSVPQLQAGLAGRISLATYLAYLAQAYHHVRHTVPLMRLARSGLMAKSMLVEALDDYIAEEEGHEQWILNDIRAAGGDADAVVLDGPSPATACMVDHAYATLRDGNPAAFFGMVFVLEGTSIALASNGAEAVRASLGLPHTAFTYLTSHGALDQDHMRFFETLMNRLTDPADQDAIVAMANDIFDLFGGLFAAIAMEDDRAAA</sequence>
<feature type="domain" description="AMP-dependent synthetase/ligase" evidence="3">
    <location>
        <begin position="123"/>
        <end position="315"/>
    </location>
</feature>
<dbReference type="RefSeq" id="WP_037452915.1">
    <property type="nucleotide sequence ID" value="NZ_JFHR01000032.1"/>
</dbReference>
<dbReference type="PANTHER" id="PTHR43201">
    <property type="entry name" value="ACYL-COA SYNTHETASE"/>
    <property type="match status" value="1"/>
</dbReference>
<dbReference type="Proteomes" id="UP000028411">
    <property type="component" value="Unassembled WGS sequence"/>
</dbReference>
<dbReference type="PANTHER" id="PTHR43201:SF5">
    <property type="entry name" value="MEDIUM-CHAIN ACYL-COA LIGASE ACSF2, MITOCHONDRIAL"/>
    <property type="match status" value="1"/>
</dbReference>
<accession>A0A081RCG4</accession>
<dbReference type="InterPro" id="IPR042099">
    <property type="entry name" value="ANL_N_sf"/>
</dbReference>
<name>A0A081RCG4_SPHCR</name>
<dbReference type="Pfam" id="PF00501">
    <property type="entry name" value="AMP-binding"/>
    <property type="match status" value="2"/>
</dbReference>
<evidence type="ECO:0000256" key="1">
    <source>
        <dbReference type="ARBA" id="ARBA00006432"/>
    </source>
</evidence>
<dbReference type="InterPro" id="IPR045851">
    <property type="entry name" value="AMP-bd_C_sf"/>
</dbReference>
<dbReference type="GO" id="GO:0006631">
    <property type="term" value="P:fatty acid metabolic process"/>
    <property type="evidence" value="ECO:0007669"/>
    <property type="project" value="TreeGrafter"/>
</dbReference>
<gene>
    <name evidence="4" type="ORF">BV95_02798</name>
</gene>
<reference evidence="4 5" key="1">
    <citation type="submission" date="2014-02" db="EMBL/GenBank/DDBJ databases">
        <title>Whole genome sequence of Sphingobium chlorophenolicum NBRC 16172.</title>
        <authorList>
            <person name="Gan H.M."/>
            <person name="Gan H.Y."/>
            <person name="Chew T.H."/>
            <person name="Savka M.A."/>
        </authorList>
    </citation>
    <scope>NUCLEOTIDE SEQUENCE [LARGE SCALE GENOMIC DNA]</scope>
    <source>
        <strain evidence="4 5">NBRC 16172</strain>
    </source>
</reference>
<evidence type="ECO:0000313" key="4">
    <source>
        <dbReference type="EMBL" id="KEQ52887.1"/>
    </source>
</evidence>
<keyword evidence="2 4" id="KW-0436">Ligase</keyword>
<proteinExistence type="inferred from homology"/>
<dbReference type="PATRIC" id="fig|46429.4.peg.2770"/>
<dbReference type="SMART" id="SM01236">
    <property type="entry name" value="Haem_oxygenase_2"/>
    <property type="match status" value="1"/>
</dbReference>
<dbReference type="InterPro" id="IPR016084">
    <property type="entry name" value="Haem_Oase-like_multi-hlx"/>
</dbReference>
<dbReference type="InterPro" id="IPR020845">
    <property type="entry name" value="AMP-binding_CS"/>
</dbReference>
<dbReference type="EMBL" id="JFHR01000032">
    <property type="protein sequence ID" value="KEQ52887.1"/>
    <property type="molecule type" value="Genomic_DNA"/>
</dbReference>
<comment type="caution">
    <text evidence="4">The sequence shown here is derived from an EMBL/GenBank/DDBJ whole genome shotgun (WGS) entry which is preliminary data.</text>
</comment>
<dbReference type="OrthoDB" id="9803968at2"/>
<organism evidence="4 5">
    <name type="scientific">Sphingobium chlorophenolicum</name>
    <dbReference type="NCBI Taxonomy" id="46429"/>
    <lineage>
        <taxon>Bacteria</taxon>
        <taxon>Pseudomonadati</taxon>
        <taxon>Pseudomonadota</taxon>
        <taxon>Alphaproteobacteria</taxon>
        <taxon>Sphingomonadales</taxon>
        <taxon>Sphingomonadaceae</taxon>
        <taxon>Sphingobium</taxon>
    </lineage>
</organism>
<dbReference type="eggNOG" id="COG1022">
    <property type="taxonomic scope" value="Bacteria"/>
</dbReference>